<dbReference type="AlphaFoldDB" id="G7YYU7"/>
<dbReference type="Proteomes" id="UP000008909">
    <property type="component" value="Unassembled WGS sequence"/>
</dbReference>
<organism evidence="1 2">
    <name type="scientific">Clonorchis sinensis</name>
    <name type="common">Chinese liver fluke</name>
    <dbReference type="NCBI Taxonomy" id="79923"/>
    <lineage>
        <taxon>Eukaryota</taxon>
        <taxon>Metazoa</taxon>
        <taxon>Spiralia</taxon>
        <taxon>Lophotrochozoa</taxon>
        <taxon>Platyhelminthes</taxon>
        <taxon>Trematoda</taxon>
        <taxon>Digenea</taxon>
        <taxon>Opisthorchiida</taxon>
        <taxon>Opisthorchiata</taxon>
        <taxon>Opisthorchiidae</taxon>
        <taxon>Clonorchis</taxon>
    </lineage>
</organism>
<dbReference type="EMBL" id="DF145370">
    <property type="protein sequence ID" value="GAA58126.1"/>
    <property type="molecule type" value="Genomic_DNA"/>
</dbReference>
<proteinExistence type="predicted"/>
<protein>
    <submittedName>
        <fullName evidence="1">Uncharacterized protein</fullName>
    </submittedName>
</protein>
<evidence type="ECO:0000313" key="2">
    <source>
        <dbReference type="Proteomes" id="UP000008909"/>
    </source>
</evidence>
<feature type="non-terminal residue" evidence="1">
    <location>
        <position position="1"/>
    </location>
</feature>
<name>G7YYU7_CLOSI</name>
<accession>G7YYU7</accession>
<reference key="2">
    <citation type="submission" date="2011-10" db="EMBL/GenBank/DDBJ databases">
        <title>The genome and transcriptome sequence of Clonorchis sinensis provide insights into the carcinogenic liver fluke.</title>
        <authorList>
            <person name="Wang X."/>
            <person name="Huang Y."/>
            <person name="Chen W."/>
            <person name="Liu H."/>
            <person name="Guo L."/>
            <person name="Chen Y."/>
            <person name="Luo F."/>
            <person name="Zhou W."/>
            <person name="Sun J."/>
            <person name="Mao Q."/>
            <person name="Liang P."/>
            <person name="Zhou C."/>
            <person name="Tian Y."/>
            <person name="Men J."/>
            <person name="Lv X."/>
            <person name="Huang L."/>
            <person name="Zhou J."/>
            <person name="Hu Y."/>
            <person name="Li R."/>
            <person name="Zhang F."/>
            <person name="Lei H."/>
            <person name="Li X."/>
            <person name="Hu X."/>
            <person name="Liang C."/>
            <person name="Xu J."/>
            <person name="Wu Z."/>
            <person name="Yu X."/>
        </authorList>
    </citation>
    <scope>NUCLEOTIDE SEQUENCE</scope>
    <source>
        <strain>Henan</strain>
    </source>
</reference>
<sequence length="209" mass="24174">ARDVRFKSAYSTREETPLVSLTSNQLAPLLLLHQLTTRRCQCKFIRHGKLYVWYGKLDMSLLSSNLGISNRPMRYLDPPLKSSYCFGTIFEISRYAFIEESTHKIAENSSTTNGRFCSSWSSAGRHSPRVSVDLMFYMKPSLADCDKYTQTKESSRTAKPVLSCRRVFRNVVRSFLYGRRTEQFVDVLCRNLFPDKKCHLHSKPVVFDC</sequence>
<gene>
    <name evidence="1" type="ORF">CLF_113593</name>
</gene>
<keyword evidence="2" id="KW-1185">Reference proteome</keyword>
<reference evidence="1" key="1">
    <citation type="journal article" date="2011" name="Genome Biol.">
        <title>The draft genome of the carcinogenic human liver fluke Clonorchis sinensis.</title>
        <authorList>
            <person name="Wang X."/>
            <person name="Chen W."/>
            <person name="Huang Y."/>
            <person name="Sun J."/>
            <person name="Men J."/>
            <person name="Liu H."/>
            <person name="Luo F."/>
            <person name="Guo L."/>
            <person name="Lv X."/>
            <person name="Deng C."/>
            <person name="Zhou C."/>
            <person name="Fan Y."/>
            <person name="Li X."/>
            <person name="Huang L."/>
            <person name="Hu Y."/>
            <person name="Liang C."/>
            <person name="Hu X."/>
            <person name="Xu J."/>
            <person name="Yu X."/>
        </authorList>
    </citation>
    <scope>NUCLEOTIDE SEQUENCE [LARGE SCALE GENOMIC DNA]</scope>
    <source>
        <strain evidence="1">Henan</strain>
    </source>
</reference>
<evidence type="ECO:0000313" key="1">
    <source>
        <dbReference type="EMBL" id="GAA58126.1"/>
    </source>
</evidence>